<name>A0ABD2GG85_PAGBO</name>
<evidence type="ECO:0000313" key="2">
    <source>
        <dbReference type="EMBL" id="KAL3052907.1"/>
    </source>
</evidence>
<organism evidence="2 3">
    <name type="scientific">Pagothenia borchgrevinki</name>
    <name type="common">Bald rockcod</name>
    <name type="synonym">Trematomus borchgrevinki</name>
    <dbReference type="NCBI Taxonomy" id="8213"/>
    <lineage>
        <taxon>Eukaryota</taxon>
        <taxon>Metazoa</taxon>
        <taxon>Chordata</taxon>
        <taxon>Craniata</taxon>
        <taxon>Vertebrata</taxon>
        <taxon>Euteleostomi</taxon>
        <taxon>Actinopterygii</taxon>
        <taxon>Neopterygii</taxon>
        <taxon>Teleostei</taxon>
        <taxon>Neoteleostei</taxon>
        <taxon>Acanthomorphata</taxon>
        <taxon>Eupercaria</taxon>
        <taxon>Perciformes</taxon>
        <taxon>Notothenioidei</taxon>
        <taxon>Nototheniidae</taxon>
        <taxon>Pagothenia</taxon>
    </lineage>
</organism>
<dbReference type="AlphaFoldDB" id="A0ABD2GG85"/>
<sequence length="122" mass="13989">MSYTANYGYQYVSVQRIKTALLWLQASNPYYADIVFNTEWLNCYEQDVNEQPTDKDAQPDEACVEEETSHDRQTHGMFMDTLLLLKVTILLPFLQTKPTRPKLSPPFSHRVVKPTTISGTTG</sequence>
<evidence type="ECO:0000313" key="3">
    <source>
        <dbReference type="Proteomes" id="UP001619887"/>
    </source>
</evidence>
<reference evidence="2 3" key="2">
    <citation type="journal article" date="2024" name="G3 (Bethesda)">
        <title>The genome of the cryopelagic Antarctic bald notothen, Trematomus borchgrevinki.</title>
        <authorList>
            <person name="Rayamajhi N."/>
            <person name="Rivera-Colon A.G."/>
            <person name="Minhas B.F."/>
            <person name="Cheng C.C."/>
            <person name="Catchen J.M."/>
        </authorList>
    </citation>
    <scope>NUCLEOTIDE SEQUENCE [LARGE SCALE GENOMIC DNA]</scope>
    <source>
        <strain evidence="2">AGRC-2024</strain>
    </source>
</reference>
<protein>
    <submittedName>
        <fullName evidence="2">Uncharacterized protein</fullName>
    </submittedName>
</protein>
<reference evidence="2 3" key="1">
    <citation type="journal article" date="2022" name="G3 (Bethesda)">
        <title>Evaluating Illumina-, Nanopore-, and PacBio-based genome assembly strategies with the bald notothen, Trematomus borchgrevinki.</title>
        <authorList>
            <person name="Rayamajhi N."/>
            <person name="Cheng C.C."/>
            <person name="Catchen J.M."/>
        </authorList>
    </citation>
    <scope>NUCLEOTIDE SEQUENCE [LARGE SCALE GENOMIC DNA]</scope>
    <source>
        <strain evidence="2">AGRC-2024</strain>
    </source>
</reference>
<dbReference type="Proteomes" id="UP001619887">
    <property type="component" value="Unassembled WGS sequence"/>
</dbReference>
<dbReference type="EMBL" id="JBIYXZ010002079">
    <property type="protein sequence ID" value="KAL3052907.1"/>
    <property type="molecule type" value="Genomic_DNA"/>
</dbReference>
<proteinExistence type="predicted"/>
<evidence type="ECO:0000256" key="1">
    <source>
        <dbReference type="SAM" id="MobiDB-lite"/>
    </source>
</evidence>
<keyword evidence="3" id="KW-1185">Reference proteome</keyword>
<gene>
    <name evidence="2" type="ORF">OYC64_005433</name>
</gene>
<feature type="region of interest" description="Disordered" evidence="1">
    <location>
        <begin position="99"/>
        <end position="122"/>
    </location>
</feature>
<comment type="caution">
    <text evidence="2">The sequence shown here is derived from an EMBL/GenBank/DDBJ whole genome shotgun (WGS) entry which is preliminary data.</text>
</comment>
<accession>A0ABD2GG85</accession>
<feature type="region of interest" description="Disordered" evidence="1">
    <location>
        <begin position="50"/>
        <end position="72"/>
    </location>
</feature>